<evidence type="ECO:0000256" key="3">
    <source>
        <dbReference type="ARBA" id="ARBA00022692"/>
    </source>
</evidence>
<evidence type="ECO:0000313" key="8">
    <source>
        <dbReference type="EMBL" id="NYJ02977.1"/>
    </source>
</evidence>
<keyword evidence="5 6" id="KW-0472">Membrane</keyword>
<dbReference type="PANTHER" id="PTHR33406">
    <property type="entry name" value="MEMBRANE PROTEIN MJ1562-RELATED"/>
    <property type="match status" value="1"/>
</dbReference>
<feature type="transmembrane region" description="Helical" evidence="6">
    <location>
        <begin position="542"/>
        <end position="563"/>
    </location>
</feature>
<evidence type="ECO:0000256" key="2">
    <source>
        <dbReference type="ARBA" id="ARBA00022475"/>
    </source>
</evidence>
<keyword evidence="9" id="KW-1185">Reference proteome</keyword>
<dbReference type="GO" id="GO:0005886">
    <property type="term" value="C:plasma membrane"/>
    <property type="evidence" value="ECO:0007669"/>
    <property type="project" value="UniProtKB-SubCell"/>
</dbReference>
<feature type="transmembrane region" description="Helical" evidence="6">
    <location>
        <begin position="191"/>
        <end position="217"/>
    </location>
</feature>
<dbReference type="SUPFAM" id="SSF82866">
    <property type="entry name" value="Multidrug efflux transporter AcrB transmembrane domain"/>
    <property type="match status" value="2"/>
</dbReference>
<dbReference type="Proteomes" id="UP000530424">
    <property type="component" value="Unassembled WGS sequence"/>
</dbReference>
<proteinExistence type="predicted"/>
<dbReference type="Gene3D" id="1.20.1640.10">
    <property type="entry name" value="Multidrug efflux transporter AcrB transmembrane domain"/>
    <property type="match status" value="2"/>
</dbReference>
<accession>A0A853C6R8</accession>
<feature type="transmembrane region" description="Helical" evidence="6">
    <location>
        <begin position="516"/>
        <end position="535"/>
    </location>
</feature>
<feature type="transmembrane region" description="Helical" evidence="6">
    <location>
        <begin position="25"/>
        <end position="48"/>
    </location>
</feature>
<organism evidence="8 9">
    <name type="scientific">Nocardioides thalensis</name>
    <dbReference type="NCBI Taxonomy" id="1914755"/>
    <lineage>
        <taxon>Bacteria</taxon>
        <taxon>Bacillati</taxon>
        <taxon>Actinomycetota</taxon>
        <taxon>Actinomycetes</taxon>
        <taxon>Propionibacteriales</taxon>
        <taxon>Nocardioidaceae</taxon>
        <taxon>Nocardioides</taxon>
    </lineage>
</organism>
<dbReference type="PROSITE" id="PS50156">
    <property type="entry name" value="SSD"/>
    <property type="match status" value="1"/>
</dbReference>
<feature type="transmembrane region" description="Helical" evidence="6">
    <location>
        <begin position="310"/>
        <end position="337"/>
    </location>
</feature>
<gene>
    <name evidence="8" type="ORF">HNR19_003675</name>
</gene>
<evidence type="ECO:0000256" key="1">
    <source>
        <dbReference type="ARBA" id="ARBA00004651"/>
    </source>
</evidence>
<dbReference type="InterPro" id="IPR050545">
    <property type="entry name" value="Mycobact_MmpL"/>
</dbReference>
<name>A0A853C6R8_9ACTN</name>
<feature type="transmembrane region" description="Helical" evidence="6">
    <location>
        <begin position="619"/>
        <end position="642"/>
    </location>
</feature>
<comment type="subcellular location">
    <subcellularLocation>
        <location evidence="1">Cell membrane</location>
        <topology evidence="1">Multi-pass membrane protein</topology>
    </subcellularLocation>
</comment>
<comment type="caution">
    <text evidence="8">The sequence shown here is derived from an EMBL/GenBank/DDBJ whole genome shotgun (WGS) entry which is preliminary data.</text>
</comment>
<feature type="transmembrane region" description="Helical" evidence="6">
    <location>
        <begin position="654"/>
        <end position="676"/>
    </location>
</feature>
<feature type="transmembrane region" description="Helical" evidence="6">
    <location>
        <begin position="286"/>
        <end position="304"/>
    </location>
</feature>
<evidence type="ECO:0000256" key="4">
    <source>
        <dbReference type="ARBA" id="ARBA00022989"/>
    </source>
</evidence>
<keyword evidence="2" id="KW-1003">Cell membrane</keyword>
<dbReference type="InterPro" id="IPR000731">
    <property type="entry name" value="SSD"/>
</dbReference>
<feature type="transmembrane region" description="Helical" evidence="6">
    <location>
        <begin position="237"/>
        <end position="258"/>
    </location>
</feature>
<feature type="domain" description="SSD" evidence="7">
    <location>
        <begin position="211"/>
        <end position="336"/>
    </location>
</feature>
<dbReference type="PANTHER" id="PTHR33406:SF13">
    <property type="entry name" value="MEMBRANE PROTEIN YDFJ"/>
    <property type="match status" value="1"/>
</dbReference>
<dbReference type="Pfam" id="PF03176">
    <property type="entry name" value="MMPL"/>
    <property type="match status" value="2"/>
</dbReference>
<reference evidence="8 9" key="1">
    <citation type="submission" date="2020-07" db="EMBL/GenBank/DDBJ databases">
        <title>Sequencing the genomes of 1000 actinobacteria strains.</title>
        <authorList>
            <person name="Klenk H.-P."/>
        </authorList>
    </citation>
    <scope>NUCLEOTIDE SEQUENCE [LARGE SCALE GENOMIC DNA]</scope>
    <source>
        <strain evidence="8 9">DSM 103833</strain>
    </source>
</reference>
<protein>
    <submittedName>
        <fullName evidence="8">RND superfamily putative drug exporter</fullName>
    </submittedName>
</protein>
<evidence type="ECO:0000256" key="6">
    <source>
        <dbReference type="SAM" id="Phobius"/>
    </source>
</evidence>
<keyword evidence="4 6" id="KW-1133">Transmembrane helix</keyword>
<feature type="transmembrane region" description="Helical" evidence="6">
    <location>
        <begin position="575"/>
        <end position="598"/>
    </location>
</feature>
<evidence type="ECO:0000259" key="7">
    <source>
        <dbReference type="PROSITE" id="PS50156"/>
    </source>
</evidence>
<evidence type="ECO:0000256" key="5">
    <source>
        <dbReference type="ARBA" id="ARBA00023136"/>
    </source>
</evidence>
<evidence type="ECO:0000313" key="9">
    <source>
        <dbReference type="Proteomes" id="UP000530424"/>
    </source>
</evidence>
<keyword evidence="3 6" id="KW-0812">Transmembrane</keyword>
<dbReference type="InterPro" id="IPR004869">
    <property type="entry name" value="MMPL_dom"/>
</dbReference>
<sequence>MTTTDARPRAAVPNRMERLATFALAHHWTALVLWLVALVAITVASTAVGDDYRNDMSLPGTESQEMIELQEEHGMTSGDTVTVVLHDERGWDTDADAVAALTSEVGAQDHVAAVTPPEQDGGTVSADGTTALVTVAMDAPAGEVPAEDYRAIIDAAQEHATDDLQVELSGDGIREAQQSEAGGGAEGIGMLAALVILLFMFGSFLAASLPIVTAIFAVGSTFGLVTLISHLTMVPDYTAPMLMLVGLGVGIDYALLVFSRFRSELLLHADREAATRVAIDTAGRSVLFAGASVILALAGLYSLRMGSLQGVVLGVALTVLMTMIASLTLLPALLTVFGKRIERSVLKHAAKTGRVPGQRWRSWARVVQRYPWPALVVSLLALGALSLPALGMNLGFSDAGNDHSSTTTRQAYDLVEEKFGAGANGPLVVMTEGTQQEAAAAYDEVAGHPGIAAASPPRPSEDGEVFTSLAFPETGPQDEATSDLVTELRSDLGEPHLVGGPTAALVDYSATVSDRFPLFIGLVVGLSALLLMAVFRSVLIAIKAAVLNLLSIGASMGAITLVFQDGRFGAEAGPIEAFLPVMIFAIVFGLSMDYEVFLMSRMHEEWTRTGDAQHSVREGLAHTGGVITAAGAIMVVVFGAFIASPDRMLQQMGLAMAVAVLLDAVVIRCLVVPSVMRLLGTRAWWLPGWLDRVLPRLAIEREPTR</sequence>
<dbReference type="EMBL" id="JACCFP010000001">
    <property type="protein sequence ID" value="NYJ02977.1"/>
    <property type="molecule type" value="Genomic_DNA"/>
</dbReference>
<dbReference type="RefSeq" id="WP_218910313.1">
    <property type="nucleotide sequence ID" value="NZ_JACCFP010000001.1"/>
</dbReference>
<dbReference type="AlphaFoldDB" id="A0A853C6R8"/>
<feature type="transmembrane region" description="Helical" evidence="6">
    <location>
        <begin position="370"/>
        <end position="390"/>
    </location>
</feature>